<keyword evidence="3" id="KW-1133">Transmembrane helix</keyword>
<gene>
    <name evidence="5" type="ORF">G6F50_006762</name>
</gene>
<dbReference type="GO" id="GO:0006874">
    <property type="term" value="P:intracellular calcium ion homeostasis"/>
    <property type="evidence" value="ECO:0007669"/>
    <property type="project" value="TreeGrafter"/>
</dbReference>
<dbReference type="Gene3D" id="1.10.238.10">
    <property type="entry name" value="EF-hand"/>
    <property type="match status" value="1"/>
</dbReference>
<dbReference type="GO" id="GO:0005509">
    <property type="term" value="F:calcium ion binding"/>
    <property type="evidence" value="ECO:0007669"/>
    <property type="project" value="InterPro"/>
</dbReference>
<protein>
    <recommendedName>
        <fullName evidence="4">EF-hand domain-containing protein</fullName>
    </recommendedName>
</protein>
<dbReference type="SUPFAM" id="SSF47473">
    <property type="entry name" value="EF-hand"/>
    <property type="match status" value="1"/>
</dbReference>
<dbReference type="SUPFAM" id="SSF50182">
    <property type="entry name" value="Sm-like ribonucleoproteins"/>
    <property type="match status" value="1"/>
</dbReference>
<keyword evidence="6" id="KW-1185">Reference proteome</keyword>
<feature type="compositionally biased region" description="Low complexity" evidence="2">
    <location>
        <begin position="192"/>
        <end position="202"/>
    </location>
</feature>
<dbReference type="GO" id="GO:0016020">
    <property type="term" value="C:membrane"/>
    <property type="evidence" value="ECO:0007669"/>
    <property type="project" value="InterPro"/>
</dbReference>
<dbReference type="InterPro" id="IPR018247">
    <property type="entry name" value="EF_Hand_1_Ca_BS"/>
</dbReference>
<name>A0A9P6Z1Z2_9FUNG</name>
<keyword evidence="3" id="KW-0812">Transmembrane</keyword>
<dbReference type="InterPro" id="IPR006685">
    <property type="entry name" value="MscS_channel_2nd"/>
</dbReference>
<evidence type="ECO:0000256" key="2">
    <source>
        <dbReference type="SAM" id="MobiDB-lite"/>
    </source>
</evidence>
<dbReference type="SMART" id="SM00054">
    <property type="entry name" value="EFh"/>
    <property type="match status" value="1"/>
</dbReference>
<dbReference type="Pfam" id="PF13405">
    <property type="entry name" value="EF-hand_6"/>
    <property type="match status" value="1"/>
</dbReference>
<feature type="transmembrane region" description="Helical" evidence="3">
    <location>
        <begin position="369"/>
        <end position="388"/>
    </location>
</feature>
<evidence type="ECO:0000313" key="6">
    <source>
        <dbReference type="Proteomes" id="UP000740926"/>
    </source>
</evidence>
<accession>A0A9P6Z1Z2</accession>
<sequence length="612" mass="70091">MQKQKDFCLSPTKDTRPVDQSSVSAKVTVENPFGDIQQDTPNITYKETKEEEKQDEYAESNFTVSSCLTEDEDSDREFDWNDDPDYIKLKRRKTTKERLQAAIRNPCCWHYLSPLLKRVIIAFLGSCIFVIIAIIIYFALPKPTQAERQNPEFKNIRTLKFHRTAFQDRLAENKKSLKILDTLSKSEKRTRPVSSSVVTNRNSRVRNRRSQKGLKDQQNIDVCRKPVKLTDKTMHHLSSFDIFKKGISSIVLAEKPTSDVSGRLEKDKMDINSDDSAKKVAKKLFYSLAFPDGNFLGKDEDIKSKLDIRHFTPYFGKPEEAKEAFDVFDKDGNGNLTRREFRDTVVQIYRERKGLAQAIRDTSQAMGKIDGILLVITCLITLFVSLSIFSVDFWAALIPFGTLLAACTFIFDTSAKALCQGIIFQFVTHPYDSGDLVLIDGSYMFVENIGILGTIFIGADGMKLYAPTVLLQTKIICNVRRSGNMGESLTFNIDFRTNNETILLLRERLSEWVQSQSRDFATGFDMRVSQILDMNQIILVVWLPHKGNWVELGKRFQRKTRFMLALKSILTELNIRYELPAQRITSTSQNPFDISQILKPQNFNKQEAARSI</sequence>
<feature type="transmembrane region" description="Helical" evidence="3">
    <location>
        <begin position="119"/>
        <end position="140"/>
    </location>
</feature>
<dbReference type="EMBL" id="JAANIU010001015">
    <property type="protein sequence ID" value="KAG1569018.1"/>
    <property type="molecule type" value="Genomic_DNA"/>
</dbReference>
<dbReference type="AlphaFoldDB" id="A0A9P6Z1Z2"/>
<keyword evidence="1" id="KW-0106">Calcium</keyword>
<feature type="region of interest" description="Disordered" evidence="2">
    <location>
        <begin position="190"/>
        <end position="217"/>
    </location>
</feature>
<keyword evidence="3" id="KW-0472">Membrane</keyword>
<feature type="compositionally biased region" description="Basic residues" evidence="2">
    <location>
        <begin position="203"/>
        <end position="212"/>
    </location>
</feature>
<dbReference type="PANTHER" id="PTHR31323:SF1">
    <property type="entry name" value="MECHANOSENSITIVE ION CHANNEL PROTEIN"/>
    <property type="match status" value="1"/>
</dbReference>
<comment type="caution">
    <text evidence="5">The sequence shown here is derived from an EMBL/GenBank/DDBJ whole genome shotgun (WGS) entry which is preliminary data.</text>
</comment>
<dbReference type="InterPro" id="IPR010920">
    <property type="entry name" value="LSM_dom_sf"/>
</dbReference>
<dbReference type="PROSITE" id="PS50222">
    <property type="entry name" value="EF_HAND_2"/>
    <property type="match status" value="1"/>
</dbReference>
<dbReference type="PROSITE" id="PS00018">
    <property type="entry name" value="EF_HAND_1"/>
    <property type="match status" value="1"/>
</dbReference>
<dbReference type="Proteomes" id="UP000740926">
    <property type="component" value="Unassembled WGS sequence"/>
</dbReference>
<dbReference type="PANTHER" id="PTHR31323">
    <property type="entry name" value="MECHANOSENSITIVE ION CHANNEL PROTEIN MSY2"/>
    <property type="match status" value="1"/>
</dbReference>
<dbReference type="InterPro" id="IPR002048">
    <property type="entry name" value="EF_hand_dom"/>
</dbReference>
<dbReference type="Pfam" id="PF00924">
    <property type="entry name" value="MS_channel_2nd"/>
    <property type="match status" value="1"/>
</dbReference>
<evidence type="ECO:0000256" key="3">
    <source>
        <dbReference type="SAM" id="Phobius"/>
    </source>
</evidence>
<evidence type="ECO:0000256" key="1">
    <source>
        <dbReference type="ARBA" id="ARBA00022837"/>
    </source>
</evidence>
<dbReference type="GO" id="GO:0005262">
    <property type="term" value="F:calcium channel activity"/>
    <property type="evidence" value="ECO:0007669"/>
    <property type="project" value="TreeGrafter"/>
</dbReference>
<feature type="domain" description="EF-hand" evidence="4">
    <location>
        <begin position="316"/>
        <end position="351"/>
    </location>
</feature>
<reference evidence="5 6" key="1">
    <citation type="journal article" date="2020" name="Microb. Genom.">
        <title>Genetic diversity of clinical and environmental Mucorales isolates obtained from an investigation of mucormycosis cases among solid organ transplant recipients.</title>
        <authorList>
            <person name="Nguyen M.H."/>
            <person name="Kaul D."/>
            <person name="Muto C."/>
            <person name="Cheng S.J."/>
            <person name="Richter R.A."/>
            <person name="Bruno V.M."/>
            <person name="Liu G."/>
            <person name="Beyhan S."/>
            <person name="Sundermann A.J."/>
            <person name="Mounaud S."/>
            <person name="Pasculle A.W."/>
            <person name="Nierman W.C."/>
            <person name="Driscoll E."/>
            <person name="Cumbie R."/>
            <person name="Clancy C.J."/>
            <person name="Dupont C.L."/>
        </authorList>
    </citation>
    <scope>NUCLEOTIDE SEQUENCE [LARGE SCALE GENOMIC DNA]</scope>
    <source>
        <strain evidence="5 6">GL24</strain>
    </source>
</reference>
<organism evidence="5 6">
    <name type="scientific">Rhizopus delemar</name>
    <dbReference type="NCBI Taxonomy" id="936053"/>
    <lineage>
        <taxon>Eukaryota</taxon>
        <taxon>Fungi</taxon>
        <taxon>Fungi incertae sedis</taxon>
        <taxon>Mucoromycota</taxon>
        <taxon>Mucoromycotina</taxon>
        <taxon>Mucoromycetes</taxon>
        <taxon>Mucorales</taxon>
        <taxon>Mucorineae</taxon>
        <taxon>Rhizopodaceae</taxon>
        <taxon>Rhizopus</taxon>
    </lineage>
</organism>
<evidence type="ECO:0000313" key="5">
    <source>
        <dbReference type="EMBL" id="KAG1569018.1"/>
    </source>
</evidence>
<feature type="region of interest" description="Disordered" evidence="2">
    <location>
        <begin position="1"/>
        <end position="24"/>
    </location>
</feature>
<dbReference type="InterPro" id="IPR011992">
    <property type="entry name" value="EF-hand-dom_pair"/>
</dbReference>
<proteinExistence type="predicted"/>
<evidence type="ECO:0000259" key="4">
    <source>
        <dbReference type="PROSITE" id="PS50222"/>
    </source>
</evidence>